<organism evidence="12 13">
    <name type="scientific">Bordetella genomosp. 10</name>
    <dbReference type="NCBI Taxonomy" id="1416804"/>
    <lineage>
        <taxon>Bacteria</taxon>
        <taxon>Pseudomonadati</taxon>
        <taxon>Pseudomonadota</taxon>
        <taxon>Betaproteobacteria</taxon>
        <taxon>Burkholderiales</taxon>
        <taxon>Alcaligenaceae</taxon>
        <taxon>Bordetella</taxon>
    </lineage>
</organism>
<evidence type="ECO:0000256" key="4">
    <source>
        <dbReference type="ARBA" id="ARBA00022679"/>
    </source>
</evidence>
<dbReference type="InterPro" id="IPR003010">
    <property type="entry name" value="C-N_Hydrolase"/>
</dbReference>
<dbReference type="InterPro" id="IPR045378">
    <property type="entry name" value="LNT_N"/>
</dbReference>
<keyword evidence="4 9" id="KW-0808">Transferase</keyword>
<dbReference type="Pfam" id="PF20154">
    <property type="entry name" value="LNT_N"/>
    <property type="match status" value="1"/>
</dbReference>
<dbReference type="PROSITE" id="PS50263">
    <property type="entry name" value="CN_HYDROLASE"/>
    <property type="match status" value="1"/>
</dbReference>
<dbReference type="GO" id="GO:0042158">
    <property type="term" value="P:lipoprotein biosynthetic process"/>
    <property type="evidence" value="ECO:0007669"/>
    <property type="project" value="UniProtKB-UniRule"/>
</dbReference>
<comment type="subcellular location">
    <subcellularLocation>
        <location evidence="1 9">Cell membrane</location>
        <topology evidence="1 9">Multi-pass membrane protein</topology>
    </subcellularLocation>
</comment>
<comment type="pathway">
    <text evidence="9">Protein modification; lipoprotein biosynthesis (N-acyl transfer).</text>
</comment>
<evidence type="ECO:0000259" key="11">
    <source>
        <dbReference type="PROSITE" id="PS50263"/>
    </source>
</evidence>
<dbReference type="InterPro" id="IPR004563">
    <property type="entry name" value="Apolipo_AcylTrfase"/>
</dbReference>
<gene>
    <name evidence="9" type="primary">lnt</name>
    <name evidence="12" type="ORF">CAL29_26300</name>
</gene>
<dbReference type="Pfam" id="PF00795">
    <property type="entry name" value="CN_hydrolase"/>
    <property type="match status" value="1"/>
</dbReference>
<keyword evidence="13" id="KW-1185">Reference proteome</keyword>
<keyword evidence="12" id="KW-0449">Lipoprotein</keyword>
<dbReference type="PANTHER" id="PTHR38686:SF1">
    <property type="entry name" value="APOLIPOPROTEIN N-ACYLTRANSFERASE"/>
    <property type="match status" value="1"/>
</dbReference>
<evidence type="ECO:0000256" key="8">
    <source>
        <dbReference type="ARBA" id="ARBA00023315"/>
    </source>
</evidence>
<protein>
    <recommendedName>
        <fullName evidence="9">Apolipoprotein N-acyltransferase</fullName>
        <shortName evidence="9">ALP N-acyltransferase</shortName>
        <ecNumber evidence="9">2.3.1.269</ecNumber>
    </recommendedName>
</protein>
<keyword evidence="10" id="KW-0732">Signal</keyword>
<dbReference type="CDD" id="cd07571">
    <property type="entry name" value="ALP_N-acyl_transferase"/>
    <property type="match status" value="1"/>
</dbReference>
<keyword evidence="5 9" id="KW-0812">Transmembrane</keyword>
<dbReference type="Gene3D" id="3.60.110.10">
    <property type="entry name" value="Carbon-nitrogen hydrolase"/>
    <property type="match status" value="1"/>
</dbReference>
<evidence type="ECO:0000256" key="10">
    <source>
        <dbReference type="SAM" id="SignalP"/>
    </source>
</evidence>
<dbReference type="PANTHER" id="PTHR38686">
    <property type="entry name" value="APOLIPOPROTEIN N-ACYLTRANSFERASE"/>
    <property type="match status" value="1"/>
</dbReference>
<feature type="domain" description="CN hydrolase" evidence="11">
    <location>
        <begin position="245"/>
        <end position="506"/>
    </location>
</feature>
<keyword evidence="6 9" id="KW-1133">Transmembrane helix</keyword>
<feature type="signal peptide" evidence="10">
    <location>
        <begin position="1"/>
        <end position="24"/>
    </location>
</feature>
<dbReference type="InterPro" id="IPR036526">
    <property type="entry name" value="C-N_Hydrolase_sf"/>
</dbReference>
<feature type="transmembrane region" description="Helical" evidence="9">
    <location>
        <begin position="36"/>
        <end position="56"/>
    </location>
</feature>
<dbReference type="SUPFAM" id="SSF56317">
    <property type="entry name" value="Carbon-nitrogen hydrolase"/>
    <property type="match status" value="1"/>
</dbReference>
<reference evidence="13" key="1">
    <citation type="submission" date="2017-05" db="EMBL/GenBank/DDBJ databases">
        <title>Complete and WGS of Bordetella genogroups.</title>
        <authorList>
            <person name="Spilker T."/>
            <person name="Lipuma J."/>
        </authorList>
    </citation>
    <scope>NUCLEOTIDE SEQUENCE [LARGE SCALE GENOMIC DNA]</scope>
    <source>
        <strain evidence="13">AU16122</strain>
    </source>
</reference>
<dbReference type="HAMAP" id="MF_01148">
    <property type="entry name" value="Lnt"/>
    <property type="match status" value="1"/>
</dbReference>
<name>A0A261S2P9_9BORD</name>
<dbReference type="GO" id="GO:0005886">
    <property type="term" value="C:plasma membrane"/>
    <property type="evidence" value="ECO:0007669"/>
    <property type="project" value="UniProtKB-SubCell"/>
</dbReference>
<feature type="transmembrane region" description="Helical" evidence="9">
    <location>
        <begin position="171"/>
        <end position="198"/>
    </location>
</feature>
<dbReference type="GO" id="GO:0016410">
    <property type="term" value="F:N-acyltransferase activity"/>
    <property type="evidence" value="ECO:0007669"/>
    <property type="project" value="UniProtKB-UniRule"/>
</dbReference>
<feature type="transmembrane region" description="Helical" evidence="9">
    <location>
        <begin position="133"/>
        <end position="151"/>
    </location>
</feature>
<dbReference type="NCBIfam" id="TIGR00546">
    <property type="entry name" value="lnt"/>
    <property type="match status" value="1"/>
</dbReference>
<feature type="chain" id="PRO_5013374498" description="Apolipoprotein N-acyltransferase" evidence="10">
    <location>
        <begin position="25"/>
        <end position="543"/>
    </location>
</feature>
<evidence type="ECO:0000256" key="6">
    <source>
        <dbReference type="ARBA" id="ARBA00022989"/>
    </source>
</evidence>
<feature type="transmembrane region" description="Helical" evidence="9">
    <location>
        <begin position="210"/>
        <end position="232"/>
    </location>
</feature>
<comment type="similarity">
    <text evidence="2 9">Belongs to the CN hydrolase family. Apolipoprotein N-acyltransferase subfamily.</text>
</comment>
<evidence type="ECO:0000256" key="9">
    <source>
        <dbReference type="HAMAP-Rule" id="MF_01148"/>
    </source>
</evidence>
<feature type="transmembrane region" description="Helical" evidence="9">
    <location>
        <begin position="94"/>
        <end position="121"/>
    </location>
</feature>
<feature type="transmembrane region" description="Helical" evidence="9">
    <location>
        <begin position="63"/>
        <end position="82"/>
    </location>
</feature>
<dbReference type="EMBL" id="NEVM01000005">
    <property type="protein sequence ID" value="OZI31421.1"/>
    <property type="molecule type" value="Genomic_DNA"/>
</dbReference>
<keyword evidence="3 9" id="KW-1003">Cell membrane</keyword>
<comment type="function">
    <text evidence="9">Catalyzes the phospholipid dependent N-acylation of the N-terminal cysteine of apolipoprotein, the last step in lipoprotein maturation.</text>
</comment>
<dbReference type="RefSeq" id="WP_373559814.1">
    <property type="nucleotide sequence ID" value="NZ_NEVM01000005.1"/>
</dbReference>
<dbReference type="AlphaFoldDB" id="A0A261S2P9"/>
<comment type="caution">
    <text evidence="12">The sequence shown here is derived from an EMBL/GenBank/DDBJ whole genome shotgun (WGS) entry which is preliminary data.</text>
</comment>
<evidence type="ECO:0000256" key="3">
    <source>
        <dbReference type="ARBA" id="ARBA00022475"/>
    </source>
</evidence>
<keyword evidence="8 9" id="KW-0012">Acyltransferase</keyword>
<evidence type="ECO:0000313" key="13">
    <source>
        <dbReference type="Proteomes" id="UP000216020"/>
    </source>
</evidence>
<evidence type="ECO:0000256" key="1">
    <source>
        <dbReference type="ARBA" id="ARBA00004651"/>
    </source>
</evidence>
<keyword evidence="7 9" id="KW-0472">Membrane</keyword>
<accession>A0A261S2P9</accession>
<dbReference type="UniPathway" id="UPA00666"/>
<dbReference type="Proteomes" id="UP000216020">
    <property type="component" value="Unassembled WGS sequence"/>
</dbReference>
<evidence type="ECO:0000256" key="5">
    <source>
        <dbReference type="ARBA" id="ARBA00022692"/>
    </source>
</evidence>
<comment type="catalytic activity">
    <reaction evidence="9">
        <text>N-terminal S-1,2-diacyl-sn-glyceryl-L-cysteinyl-[lipoprotein] + a glycerophospholipid = N-acyl-S-1,2-diacyl-sn-glyceryl-L-cysteinyl-[lipoprotein] + a 2-acyl-sn-glycero-3-phospholipid + H(+)</text>
        <dbReference type="Rhea" id="RHEA:48228"/>
        <dbReference type="Rhea" id="RHEA-COMP:14681"/>
        <dbReference type="Rhea" id="RHEA-COMP:14684"/>
        <dbReference type="ChEBI" id="CHEBI:15378"/>
        <dbReference type="ChEBI" id="CHEBI:136912"/>
        <dbReference type="ChEBI" id="CHEBI:140656"/>
        <dbReference type="ChEBI" id="CHEBI:140657"/>
        <dbReference type="ChEBI" id="CHEBI:140660"/>
        <dbReference type="EC" id="2.3.1.269"/>
    </reaction>
</comment>
<dbReference type="EC" id="2.3.1.269" evidence="9"/>
<evidence type="ECO:0000313" key="12">
    <source>
        <dbReference type="EMBL" id="OZI31421.1"/>
    </source>
</evidence>
<proteinExistence type="inferred from homology"/>
<evidence type="ECO:0000256" key="2">
    <source>
        <dbReference type="ARBA" id="ARBA00010065"/>
    </source>
</evidence>
<sequence length="543" mass="58832">MMSFVRFPRSPRAAAVLVAGAAQALTFAPGPLPDAMLAPLQIVVLAVLAWQVMTAAGPRRAFWFGWLFNTACYTVGLYWLFISMHRYGDLAAPLAAGGVFLLSAFLALFPAAACALARWLAPLPPDGHWKARLRAALAFAVAWGALEWVRGNLWTGFPWLNIGYAHVDSPYAGWAPLLGLYGIVLIAAFAAAALAVLWQPRKNAARDARLAVPAGLAVLLALAGWALGLRTWSQPMGAPLQVRLVQGNVGQSDKFDPALMEQGLIQHMNQASLPPPAGTPAPQLIVLPETVLPVFQDQLPPQVWDIWKRIAAERQATIIMGVPLHRVVNGKDRWTNSAIGFDGDSSTEAMRSGEIATRYDKQHLVPWGEFVPPGFRWFVDLLNIPLGDFDNGARWQAPFPVDGQRIALNICYEDLFGEELLPAIRPGPNGEAGASILLNISNLGWFGDSWALRQHLQIGRMRTLETARPMLAATNTGLTVAIDPRGRVQAALPPMTRAELATQVQGMSGLTPYTRTGNLPAELLIAIGLGALAARRPRGRRPD</sequence>
<evidence type="ECO:0000256" key="7">
    <source>
        <dbReference type="ARBA" id="ARBA00023136"/>
    </source>
</evidence>